<keyword evidence="3" id="KW-0285">Flavoprotein</keyword>
<evidence type="ECO:0000256" key="2">
    <source>
        <dbReference type="ARBA" id="ARBA00005272"/>
    </source>
</evidence>
<protein>
    <recommendedName>
        <fullName evidence="6">FAD/NAD(P)-binding domain-containing protein</fullName>
    </recommendedName>
</protein>
<dbReference type="InterPro" id="IPR023753">
    <property type="entry name" value="FAD/NAD-binding_dom"/>
</dbReference>
<name>A0A7J3X8Z7_THEPE</name>
<dbReference type="PRINTS" id="PR00368">
    <property type="entry name" value="FADPNR"/>
</dbReference>
<evidence type="ECO:0000259" key="6">
    <source>
        <dbReference type="Pfam" id="PF07992"/>
    </source>
</evidence>
<dbReference type="SUPFAM" id="SSF51905">
    <property type="entry name" value="FAD/NAD(P)-binding domain"/>
    <property type="match status" value="1"/>
</dbReference>
<dbReference type="AlphaFoldDB" id="A0A7J3X8Z7"/>
<dbReference type="Gene3D" id="3.50.50.100">
    <property type="match status" value="1"/>
</dbReference>
<dbReference type="GO" id="GO:0003955">
    <property type="term" value="F:NAD(P)H dehydrogenase (quinone) activity"/>
    <property type="evidence" value="ECO:0007669"/>
    <property type="project" value="TreeGrafter"/>
</dbReference>
<dbReference type="EMBL" id="DRZM01000218">
    <property type="protein sequence ID" value="HHP05644.1"/>
    <property type="molecule type" value="Genomic_DNA"/>
</dbReference>
<dbReference type="GO" id="GO:0019646">
    <property type="term" value="P:aerobic electron transport chain"/>
    <property type="evidence" value="ECO:0007669"/>
    <property type="project" value="TreeGrafter"/>
</dbReference>
<organism evidence="7">
    <name type="scientific">Thermofilum pendens</name>
    <dbReference type="NCBI Taxonomy" id="2269"/>
    <lineage>
        <taxon>Archaea</taxon>
        <taxon>Thermoproteota</taxon>
        <taxon>Thermoprotei</taxon>
        <taxon>Thermofilales</taxon>
        <taxon>Thermofilaceae</taxon>
        <taxon>Thermofilum</taxon>
    </lineage>
</organism>
<sequence>MLNSSPFLLMARVIVLGGGFGGFYALKTLSSELGGEHEVILVDRNERFVYLPSLPYLISRKKGVEDLTERYVFIARRYGARFVKGEVARVDLDARRVELSDGRELEYDYLIIAAGATTEYYDIPGADKACPAWRLEDYSRMLEELRRLGEPRNVCIVGGGLTGLEVAGEMLEVLGPGRVTIVEKMRMLIPTLNNPRAAEVAERFLKAKGARIVKGDGVVRVNENELHLESGEKISCDMIVWAVGVRASPIEIQGRVEQVGRGKWLRVKPNLQLTNYENVYAIGDINHFAVDSDCAMKMAEEAILQGKLAARNIALQLKREKPLLAHKPIFLSSKPKSLISLGFDRAILVWEKRVAFGRTPYLTKMFIEAAVMRDIKGKVAGGLLTSLESSVLKTISR</sequence>
<comment type="similarity">
    <text evidence="2">Belongs to the NADH dehydrogenase family.</text>
</comment>
<feature type="domain" description="FAD/NAD(P)-binding" evidence="6">
    <location>
        <begin position="12"/>
        <end position="306"/>
    </location>
</feature>
<accession>A0A7J3X8Z7</accession>
<reference evidence="7" key="1">
    <citation type="journal article" date="2020" name="mSystems">
        <title>Genome- and Community-Level Interaction Insights into Carbon Utilization and Element Cycling Functions of Hydrothermarchaeota in Hydrothermal Sediment.</title>
        <authorList>
            <person name="Zhou Z."/>
            <person name="Liu Y."/>
            <person name="Xu W."/>
            <person name="Pan J."/>
            <person name="Luo Z.H."/>
            <person name="Li M."/>
        </authorList>
    </citation>
    <scope>NUCLEOTIDE SEQUENCE [LARGE SCALE GENOMIC DNA]</scope>
    <source>
        <strain evidence="7">SpSt-1125</strain>
    </source>
</reference>
<comment type="cofactor">
    <cofactor evidence="1">
        <name>FAD</name>
        <dbReference type="ChEBI" id="CHEBI:57692"/>
    </cofactor>
</comment>
<dbReference type="PANTHER" id="PTHR42913">
    <property type="entry name" value="APOPTOSIS-INDUCING FACTOR 1"/>
    <property type="match status" value="1"/>
</dbReference>
<keyword evidence="4" id="KW-0274">FAD</keyword>
<dbReference type="InterPro" id="IPR051169">
    <property type="entry name" value="NADH-Q_oxidoreductase"/>
</dbReference>
<comment type="caution">
    <text evidence="7">The sequence shown here is derived from an EMBL/GenBank/DDBJ whole genome shotgun (WGS) entry which is preliminary data.</text>
</comment>
<evidence type="ECO:0000313" key="7">
    <source>
        <dbReference type="EMBL" id="HHP05644.1"/>
    </source>
</evidence>
<proteinExistence type="inferred from homology"/>
<dbReference type="PANTHER" id="PTHR42913:SF3">
    <property type="entry name" value="64 KDA MITOCHONDRIAL NADH DEHYDROGENASE (EUROFUNG)"/>
    <property type="match status" value="1"/>
</dbReference>
<evidence type="ECO:0000256" key="3">
    <source>
        <dbReference type="ARBA" id="ARBA00022630"/>
    </source>
</evidence>
<dbReference type="PRINTS" id="PR00411">
    <property type="entry name" value="PNDRDTASEI"/>
</dbReference>
<dbReference type="InterPro" id="IPR036188">
    <property type="entry name" value="FAD/NAD-bd_sf"/>
</dbReference>
<evidence type="ECO:0000256" key="4">
    <source>
        <dbReference type="ARBA" id="ARBA00022827"/>
    </source>
</evidence>
<evidence type="ECO:0000256" key="1">
    <source>
        <dbReference type="ARBA" id="ARBA00001974"/>
    </source>
</evidence>
<dbReference type="Pfam" id="PF07992">
    <property type="entry name" value="Pyr_redox_2"/>
    <property type="match status" value="1"/>
</dbReference>
<evidence type="ECO:0000256" key="5">
    <source>
        <dbReference type="ARBA" id="ARBA00023002"/>
    </source>
</evidence>
<gene>
    <name evidence="7" type="ORF">ENM88_07885</name>
</gene>
<keyword evidence="5" id="KW-0560">Oxidoreductase</keyword>